<dbReference type="RefSeq" id="WP_063495625.1">
    <property type="nucleotide sequence ID" value="NZ_CP014578.1"/>
</dbReference>
<dbReference type="AlphaFoldDB" id="A0A161HY93"/>
<evidence type="ECO:0000256" key="1">
    <source>
        <dbReference type="SAM" id="MobiDB-lite"/>
    </source>
</evidence>
<sequence length="97" mass="9621">MKSVIQAVVVAAVLAAPAASFAEQSNAPVTRAQVRAELVQLAKVGYHVGDGDQTNYPVAIQAAEARVAEQNDTPSGSGGVVGGPSSSGSPAAAPHNQ</sequence>
<feature type="chain" id="PRO_5007822800" description="Purine-nucleoside phosphorylase" evidence="2">
    <location>
        <begin position="23"/>
        <end position="97"/>
    </location>
</feature>
<protein>
    <recommendedName>
        <fullName evidence="5">Purine-nucleoside phosphorylase</fullName>
    </recommendedName>
</protein>
<dbReference type="KEGG" id="buz:AYM40_07285"/>
<evidence type="ECO:0000313" key="4">
    <source>
        <dbReference type="Proteomes" id="UP000076852"/>
    </source>
</evidence>
<gene>
    <name evidence="3" type="ORF">AYM40_07285</name>
</gene>
<evidence type="ECO:0000313" key="3">
    <source>
        <dbReference type="EMBL" id="ANB72187.1"/>
    </source>
</evidence>
<dbReference type="Pfam" id="PF13663">
    <property type="entry name" value="DUF4148"/>
    <property type="match status" value="1"/>
</dbReference>
<dbReference type="InterPro" id="IPR025421">
    <property type="entry name" value="DUF4148"/>
</dbReference>
<keyword evidence="4" id="KW-1185">Reference proteome</keyword>
<accession>A0A161HY93</accession>
<keyword evidence="2" id="KW-0732">Signal</keyword>
<dbReference type="OrthoDB" id="9009748at2"/>
<dbReference type="EMBL" id="CP014578">
    <property type="protein sequence ID" value="ANB72187.1"/>
    <property type="molecule type" value="Genomic_DNA"/>
</dbReference>
<reference evidence="3 4" key="1">
    <citation type="journal article" date="2016" name="Gene">
        <title>PacBio SMRT assembly of a complex multi-replicon genome reveals chlorocatechol degradative operon in a region of genome plasticity.</title>
        <authorList>
            <person name="Ricker N."/>
            <person name="Shen S.Y."/>
            <person name="Goordial J."/>
            <person name="Jin S."/>
            <person name="Fulthorpe R.R."/>
        </authorList>
    </citation>
    <scope>NUCLEOTIDE SEQUENCE [LARGE SCALE GENOMIC DNA]</scope>
    <source>
        <strain evidence="3 4">OLGA172</strain>
    </source>
</reference>
<evidence type="ECO:0000256" key="2">
    <source>
        <dbReference type="SAM" id="SignalP"/>
    </source>
</evidence>
<dbReference type="STRING" id="1804984.AYM40_07285"/>
<feature type="signal peptide" evidence="2">
    <location>
        <begin position="1"/>
        <end position="22"/>
    </location>
</feature>
<feature type="compositionally biased region" description="Low complexity" evidence="1">
    <location>
        <begin position="83"/>
        <end position="97"/>
    </location>
</feature>
<feature type="region of interest" description="Disordered" evidence="1">
    <location>
        <begin position="66"/>
        <end position="97"/>
    </location>
</feature>
<proteinExistence type="predicted"/>
<organism evidence="3 4">
    <name type="scientific">Paraburkholderia phytofirmans OLGA172</name>
    <dbReference type="NCBI Taxonomy" id="1417228"/>
    <lineage>
        <taxon>Bacteria</taxon>
        <taxon>Pseudomonadati</taxon>
        <taxon>Pseudomonadota</taxon>
        <taxon>Betaproteobacteria</taxon>
        <taxon>Burkholderiales</taxon>
        <taxon>Burkholderiaceae</taxon>
        <taxon>Paraburkholderia</taxon>
    </lineage>
</organism>
<name>A0A161HY93_9BURK</name>
<dbReference type="Proteomes" id="UP000076852">
    <property type="component" value="Chromosome 1"/>
</dbReference>
<evidence type="ECO:0008006" key="5">
    <source>
        <dbReference type="Google" id="ProtNLM"/>
    </source>
</evidence>